<feature type="binding site" evidence="16">
    <location>
        <position position="23"/>
    </location>
    <ligand>
        <name>substrate</name>
    </ligand>
</feature>
<dbReference type="CDD" id="cd07033">
    <property type="entry name" value="TPP_PYR_DXS_TK_like"/>
    <property type="match status" value="1"/>
</dbReference>
<dbReference type="FunFam" id="3.40.50.970:FF:000004">
    <property type="entry name" value="Transketolase"/>
    <property type="match status" value="1"/>
</dbReference>
<comment type="cofactor">
    <cofactor evidence="20">
        <name>Mg(2+)</name>
        <dbReference type="ChEBI" id="CHEBI:18420"/>
    </cofactor>
    <cofactor evidence="20">
        <name>Ca(2+)</name>
        <dbReference type="ChEBI" id="CHEBI:29108"/>
    </cofactor>
    <cofactor evidence="20">
        <name>Mn(2+)</name>
        <dbReference type="ChEBI" id="CHEBI:29035"/>
    </cofactor>
    <cofactor evidence="20">
        <name>Co(2+)</name>
        <dbReference type="ChEBI" id="CHEBI:48828"/>
    </cofactor>
    <text evidence="20">Binds 1 Mg(2+) ion per subunit. Can also utilize other divalent metal cations, such as Ca(2+), Mn(2+) and Co(2+).</text>
</comment>
<dbReference type="Pfam" id="PF22613">
    <property type="entry name" value="Transketolase_C_1"/>
    <property type="match status" value="1"/>
</dbReference>
<feature type="binding site" evidence="17">
    <location>
        <position position="429"/>
    </location>
    <ligand>
        <name>thiamine diphosphate</name>
        <dbReference type="ChEBI" id="CHEBI:58937"/>
    </ligand>
</feature>
<dbReference type="GO" id="GO:0046872">
    <property type="term" value="F:metal ion binding"/>
    <property type="evidence" value="ECO:0007669"/>
    <property type="project" value="UniProtKB-KW"/>
</dbReference>
<evidence type="ECO:0000313" key="23">
    <source>
        <dbReference type="Proteomes" id="UP000514720"/>
    </source>
</evidence>
<gene>
    <name evidence="22" type="primary">tkt</name>
    <name evidence="22" type="ORF">G4Z02_01245</name>
</gene>
<feature type="binding site" evidence="17">
    <location>
        <position position="63"/>
    </location>
    <ligand>
        <name>thiamine diphosphate</name>
        <dbReference type="ChEBI" id="CHEBI:58937"/>
    </ligand>
</feature>
<evidence type="ECO:0000256" key="18">
    <source>
        <dbReference type="PIRSR" id="PIRSR605478-4"/>
    </source>
</evidence>
<evidence type="ECO:0000256" key="1">
    <source>
        <dbReference type="ARBA" id="ARBA00001913"/>
    </source>
</evidence>
<feature type="binding site" evidence="17">
    <location>
        <position position="182"/>
    </location>
    <ligand>
        <name>thiamine diphosphate</name>
        <dbReference type="ChEBI" id="CHEBI:58937"/>
    </ligand>
</feature>
<evidence type="ECO:0000256" key="20">
    <source>
        <dbReference type="RuleBase" id="RU004996"/>
    </source>
</evidence>
<evidence type="ECO:0000256" key="10">
    <source>
        <dbReference type="ARBA" id="ARBA00022837"/>
    </source>
</evidence>
<evidence type="ECO:0000256" key="15">
    <source>
        <dbReference type="PIRSR" id="PIRSR605478-1"/>
    </source>
</evidence>
<dbReference type="Proteomes" id="UP000514720">
    <property type="component" value="Chromosome"/>
</dbReference>
<dbReference type="Gene3D" id="3.40.50.970">
    <property type="match status" value="2"/>
</dbReference>
<feature type="binding site" evidence="18">
    <location>
        <position position="182"/>
    </location>
    <ligand>
        <name>Mg(2+)</name>
        <dbReference type="ChEBI" id="CHEBI:18420"/>
    </ligand>
</feature>
<feature type="binding site" evidence="18">
    <location>
        <position position="184"/>
    </location>
    <ligand>
        <name>Mg(2+)</name>
        <dbReference type="ChEBI" id="CHEBI:18420"/>
    </ligand>
</feature>
<feature type="binding site" evidence="16">
    <location>
        <position position="351"/>
    </location>
    <ligand>
        <name>substrate</name>
    </ligand>
</feature>
<dbReference type="InterPro" id="IPR005475">
    <property type="entry name" value="Transketolase-like_Pyr-bd"/>
</dbReference>
<evidence type="ECO:0000256" key="5">
    <source>
        <dbReference type="ARBA" id="ARBA00007131"/>
    </source>
</evidence>
<dbReference type="KEGG" id="xcl:G4Z02_01245"/>
<comment type="catalytic activity">
    <reaction evidence="13 20">
        <text>D-sedoheptulose 7-phosphate + D-glyceraldehyde 3-phosphate = aldehydo-D-ribose 5-phosphate + D-xylulose 5-phosphate</text>
        <dbReference type="Rhea" id="RHEA:10508"/>
        <dbReference type="ChEBI" id="CHEBI:57483"/>
        <dbReference type="ChEBI" id="CHEBI:57737"/>
        <dbReference type="ChEBI" id="CHEBI:58273"/>
        <dbReference type="ChEBI" id="CHEBI:59776"/>
        <dbReference type="EC" id="2.2.1.1"/>
    </reaction>
</comment>
<name>A0A7L7KQ74_9MOLU</name>
<proteinExistence type="inferred from homology"/>
<dbReference type="SUPFAM" id="SSF52922">
    <property type="entry name" value="TK C-terminal domain-like"/>
    <property type="match status" value="1"/>
</dbReference>
<evidence type="ECO:0000256" key="2">
    <source>
        <dbReference type="ARBA" id="ARBA00001936"/>
    </source>
</evidence>
<comment type="cofactor">
    <cofactor evidence="3">
        <name>Co(2+)</name>
        <dbReference type="ChEBI" id="CHEBI:48828"/>
    </cofactor>
</comment>
<keyword evidence="11 18" id="KW-0460">Magnesium</keyword>
<feature type="site" description="Important for catalytic activity" evidence="19">
    <location>
        <position position="23"/>
    </location>
</feature>
<evidence type="ECO:0000256" key="3">
    <source>
        <dbReference type="ARBA" id="ARBA00001941"/>
    </source>
</evidence>
<feature type="binding site" evidence="16">
    <location>
        <position position="453"/>
    </location>
    <ligand>
        <name>substrate</name>
    </ligand>
</feature>
<comment type="subunit">
    <text evidence="6 20">Homodimer.</text>
</comment>
<dbReference type="FunFam" id="3.40.50.970:FF:000045">
    <property type="entry name" value="Transketolase"/>
    <property type="match status" value="1"/>
</dbReference>
<feature type="binding site" evidence="17">
    <location>
        <begin position="111"/>
        <end position="113"/>
    </location>
    <ligand>
        <name>thiamine diphosphate</name>
        <dbReference type="ChEBI" id="CHEBI:58937"/>
    </ligand>
</feature>
<sequence length="648" mass="71220">MNKTINAIRFLGMDAINKANSGHPGIVLGAAPMIHTLYTKFMHLTPTEPLWFNRDRFVLAAGHGSAMLYSTLHLAGYPVSMQDLKEFRQLNSLTPGHPEYLHTAGVDATSGPLGQGIAMAAGMAIAERYLGATFNKPGFDVVDHFTYVICGDGDLQEGVTQEAISLAGHIGLGKLIVLYDSNDIQLDGPLEWANSENVQDKYRAMNWHYMKVRDANDTDELIEALNIAKGVTDQPSIIEVKSIIGYGSSKAGDSATHGAPLGIEETDQMRERMGYHYEAFTAPEEAYEDFRVNTKERGDHALQEWNTLLEQYRAEYPELAMKFDQVLQGDLDVDWNKVLPQATIGTKEASRVSGGKAITALSQEILHLVGGSADLTKSTKAKGIQGDFSNDTPTGRNVNFGVREHAMAAMVNGMTLHGLKAFSGGFFVFADYMKPAMRMAAIMNIPSIYVFTHDSVAVGEDGPTHEPIEQLSMLRTTPNVHVYRPCDANETNFAFRAALESTKHPSVIVLSRQNLSVKVKTTYSKFKRGAYVISDRKDFEGILIATGSEVGLALDVQAALDKENIAVRVVSMPSMDVFKEQSKRYQESILPSACTKRLAIEMGAPDLWYQFAKNVKGIDRFGVSAPGSKAIDYFGFNVETVKKLYKTL</sequence>
<dbReference type="EMBL" id="CP048914">
    <property type="protein sequence ID" value="QMS84422.1"/>
    <property type="molecule type" value="Genomic_DNA"/>
</dbReference>
<dbReference type="Gene3D" id="3.40.50.920">
    <property type="match status" value="1"/>
</dbReference>
<evidence type="ECO:0000256" key="16">
    <source>
        <dbReference type="PIRSR" id="PIRSR605478-2"/>
    </source>
</evidence>
<evidence type="ECO:0000256" key="17">
    <source>
        <dbReference type="PIRSR" id="PIRSR605478-3"/>
    </source>
</evidence>
<accession>A0A7L7KQ74</accession>
<keyword evidence="8 20" id="KW-0808">Transferase</keyword>
<dbReference type="PROSITE" id="PS00801">
    <property type="entry name" value="TRANSKETOLASE_1"/>
    <property type="match status" value="1"/>
</dbReference>
<feature type="binding site" evidence="16">
    <location>
        <position position="378"/>
    </location>
    <ligand>
        <name>substrate</name>
    </ligand>
</feature>
<feature type="active site" description="Proton donor" evidence="15">
    <location>
        <position position="404"/>
    </location>
</feature>
<evidence type="ECO:0000256" key="11">
    <source>
        <dbReference type="ARBA" id="ARBA00022842"/>
    </source>
</evidence>
<comment type="similarity">
    <text evidence="5 20">Belongs to the transketolase family.</text>
</comment>
<dbReference type="GO" id="GO:0005829">
    <property type="term" value="C:cytosol"/>
    <property type="evidence" value="ECO:0007669"/>
    <property type="project" value="TreeGrafter"/>
</dbReference>
<comment type="cofactor">
    <cofactor evidence="17">
        <name>thiamine diphosphate</name>
        <dbReference type="ChEBI" id="CHEBI:58937"/>
    </cofactor>
    <text evidence="17">Binds 1 thiamine pyrophosphate per subunit. During the reaction, the substrate forms a covalent intermediate with the cofactor.</text>
</comment>
<organism evidence="22 23">
    <name type="scientific">Candidatus Xianfuyuplasma coldseepsis</name>
    <dbReference type="NCBI Taxonomy" id="2782163"/>
    <lineage>
        <taxon>Bacteria</taxon>
        <taxon>Bacillati</taxon>
        <taxon>Mycoplasmatota</taxon>
        <taxon>Mollicutes</taxon>
        <taxon>Candidatus Izemoplasmatales</taxon>
        <taxon>Candidatus Izemoplasmataceae</taxon>
        <taxon>Candidatus Xianfuyuplasma</taxon>
    </lineage>
</organism>
<feature type="site" description="Important for catalytic activity" evidence="19">
    <location>
        <position position="257"/>
    </location>
</feature>
<dbReference type="GO" id="GO:0006098">
    <property type="term" value="P:pentose-phosphate shunt"/>
    <property type="evidence" value="ECO:0007669"/>
    <property type="project" value="TreeGrafter"/>
</dbReference>
<feature type="binding site" evidence="16">
    <location>
        <position position="461"/>
    </location>
    <ligand>
        <name>substrate</name>
    </ligand>
</feature>
<evidence type="ECO:0000256" key="6">
    <source>
        <dbReference type="ARBA" id="ARBA00011738"/>
    </source>
</evidence>
<feature type="binding site" evidence="16">
    <location>
        <position position="257"/>
    </location>
    <ligand>
        <name>substrate</name>
    </ligand>
</feature>
<evidence type="ECO:0000313" key="22">
    <source>
        <dbReference type="EMBL" id="QMS84422.1"/>
    </source>
</evidence>
<keyword evidence="12 17" id="KW-0786">Thiamine pyrophosphate</keyword>
<reference evidence="22 23" key="1">
    <citation type="submission" date="2020-02" db="EMBL/GenBank/DDBJ databases">
        <authorList>
            <person name="Zheng R.K."/>
            <person name="Sun C.M."/>
        </authorList>
    </citation>
    <scope>NUCLEOTIDE SEQUENCE [LARGE SCALE GENOMIC DNA]</scope>
    <source>
        <strain evidence="23">zrk13</strain>
    </source>
</reference>
<protein>
    <recommendedName>
        <fullName evidence="7 14">Transketolase</fullName>
        <ecNumber evidence="7 14">2.2.1.1</ecNumber>
    </recommendedName>
</protein>
<dbReference type="InterPro" id="IPR020826">
    <property type="entry name" value="Transketolase_BS"/>
</dbReference>
<dbReference type="PANTHER" id="PTHR43522:SF2">
    <property type="entry name" value="TRANSKETOLASE 1-RELATED"/>
    <property type="match status" value="1"/>
</dbReference>
<evidence type="ECO:0000256" key="7">
    <source>
        <dbReference type="ARBA" id="ARBA00013152"/>
    </source>
</evidence>
<comment type="cofactor">
    <cofactor evidence="18">
        <name>Mg(2+)</name>
        <dbReference type="ChEBI" id="CHEBI:18420"/>
    </cofactor>
    <text evidence="18">Binds 1 Mg(2+) ion per subunit. Can also utilize other divalent metal cations, such as Ca(2+), Mn(2+) and Co(2+).</text>
</comment>
<evidence type="ECO:0000256" key="8">
    <source>
        <dbReference type="ARBA" id="ARBA00022679"/>
    </source>
</evidence>
<evidence type="ECO:0000259" key="21">
    <source>
        <dbReference type="SMART" id="SM00861"/>
    </source>
</evidence>
<keyword evidence="23" id="KW-1185">Reference proteome</keyword>
<keyword evidence="9 18" id="KW-0479">Metal-binding</keyword>
<dbReference type="PROSITE" id="PS00802">
    <property type="entry name" value="TRANSKETOLASE_2"/>
    <property type="match status" value="1"/>
</dbReference>
<dbReference type="InterPro" id="IPR005478">
    <property type="entry name" value="Transketolase_bac-like"/>
</dbReference>
<dbReference type="InterPro" id="IPR049557">
    <property type="entry name" value="Transketolase_CS"/>
</dbReference>
<feature type="binding site" evidence="16">
    <location>
        <position position="465"/>
    </location>
    <ligand>
        <name>substrate</name>
    </ligand>
</feature>
<dbReference type="RefSeq" id="WP_258878035.1">
    <property type="nucleotide sequence ID" value="NZ_CP048914.1"/>
</dbReference>
<dbReference type="InterPro" id="IPR009014">
    <property type="entry name" value="Transketo_C/PFOR_II"/>
</dbReference>
<dbReference type="InterPro" id="IPR055152">
    <property type="entry name" value="Transketolase-like_C_2"/>
</dbReference>
<comment type="function">
    <text evidence="4 20">Catalyzes the transfer of a two-carbon ketol group from a ketose donor to an aldose acceptor, via a covalent intermediate with the cofactor thiamine pyrophosphate.</text>
</comment>
<comment type="cofactor">
    <cofactor evidence="2">
        <name>Mn(2+)</name>
        <dbReference type="ChEBI" id="CHEBI:29035"/>
    </cofactor>
</comment>
<feature type="binding site" evidence="17">
    <location>
        <position position="153"/>
    </location>
    <ligand>
        <name>thiamine diphosphate</name>
        <dbReference type="ChEBI" id="CHEBI:58937"/>
    </ligand>
</feature>
<dbReference type="SMART" id="SM00861">
    <property type="entry name" value="Transket_pyr"/>
    <property type="match status" value="1"/>
</dbReference>
<feature type="binding site" evidence="18">
    <location>
        <position position="152"/>
    </location>
    <ligand>
        <name>Mg(2+)</name>
        <dbReference type="ChEBI" id="CHEBI:18420"/>
    </ligand>
</feature>
<dbReference type="InterPro" id="IPR005474">
    <property type="entry name" value="Transketolase_N"/>
</dbReference>
<dbReference type="AlphaFoldDB" id="A0A7L7KQ74"/>
<dbReference type="InterPro" id="IPR033247">
    <property type="entry name" value="Transketolase_fam"/>
</dbReference>
<dbReference type="PANTHER" id="PTHR43522">
    <property type="entry name" value="TRANSKETOLASE"/>
    <property type="match status" value="1"/>
</dbReference>
<feature type="binding site" evidence="16">
    <location>
        <position position="512"/>
    </location>
    <ligand>
        <name>substrate</name>
    </ligand>
</feature>
<dbReference type="GO" id="GO:0004802">
    <property type="term" value="F:transketolase activity"/>
    <property type="evidence" value="ECO:0007669"/>
    <property type="project" value="UniProtKB-UniRule"/>
</dbReference>
<evidence type="ECO:0000256" key="4">
    <source>
        <dbReference type="ARBA" id="ARBA00002931"/>
    </source>
</evidence>
<evidence type="ECO:0000256" key="19">
    <source>
        <dbReference type="PIRSR" id="PIRSR605478-5"/>
    </source>
</evidence>
<evidence type="ECO:0000256" key="9">
    <source>
        <dbReference type="ARBA" id="ARBA00022723"/>
    </source>
</evidence>
<dbReference type="CDD" id="cd02012">
    <property type="entry name" value="TPP_TK"/>
    <property type="match status" value="1"/>
</dbReference>
<dbReference type="SUPFAM" id="SSF52518">
    <property type="entry name" value="Thiamin diphosphate-binding fold (THDP-binding)"/>
    <property type="match status" value="2"/>
</dbReference>
<comment type="cofactor">
    <cofactor evidence="1">
        <name>Ca(2+)</name>
        <dbReference type="ChEBI" id="CHEBI:29108"/>
    </cofactor>
</comment>
<evidence type="ECO:0000256" key="13">
    <source>
        <dbReference type="ARBA" id="ARBA00049473"/>
    </source>
</evidence>
<feature type="domain" description="Transketolase-like pyrimidine-binding" evidence="21">
    <location>
        <begin position="348"/>
        <end position="517"/>
    </location>
</feature>
<dbReference type="EC" id="2.2.1.1" evidence="7 14"/>
<evidence type="ECO:0000256" key="14">
    <source>
        <dbReference type="NCBIfam" id="TIGR00232"/>
    </source>
</evidence>
<dbReference type="InterPro" id="IPR029061">
    <property type="entry name" value="THDP-binding"/>
</dbReference>
<dbReference type="Pfam" id="PF00456">
    <property type="entry name" value="Transketolase_N"/>
    <property type="match status" value="1"/>
</dbReference>
<dbReference type="Pfam" id="PF02779">
    <property type="entry name" value="Transket_pyr"/>
    <property type="match status" value="1"/>
</dbReference>
<dbReference type="NCBIfam" id="TIGR00232">
    <property type="entry name" value="tktlase_bact"/>
    <property type="match status" value="1"/>
</dbReference>
<evidence type="ECO:0000256" key="12">
    <source>
        <dbReference type="ARBA" id="ARBA00023052"/>
    </source>
</evidence>
<keyword evidence="10 20" id="KW-0106">Calcium</keyword>
<feature type="binding site" evidence="17">
    <location>
        <position position="257"/>
    </location>
    <ligand>
        <name>thiamine diphosphate</name>
        <dbReference type="ChEBI" id="CHEBI:58937"/>
    </ligand>
</feature>